<name>A0A8H4XJA4_9HYPO</name>
<sequence length="579" mass="66280">MGNSSTASLRILPTEILNEIISLIPRPTLLCLRLVNRQLGVLATVHAFRSVRLGAREGIANDYECFCSLAHKEDAALPELGLLRHLVREATLDTWVGPHYEYNCNNYYRGPEWFMNLLPNLRHFHNLSAVHLRFNEFCVHLPMLTWGPEETSDFRYRVLDTVFRCIAGTWNLTDQERVDRELELFYEPYYGMCQVVRERTSTGPLPIKSLTISNLGDYLDPRLTTSEAFKTVMSLPSLVDLKLYIATEVQDGPSEDAEGATWFFEKYDLFERLPQTWLQPSLATNLRTLSLYCGASWGWSPKMDFRLVNPSEGGFPNLRVLALGNYIFSHEWQIDWIATQGKDTVAGGLEELYLDACYVMFYAHHLVPLDESETIAGKDLSGNSIRVSNKGYQRNDLILEMNEGPGPMAQTAYSLRWHTILPRWRESMTALKVFRMGRGSGWSDAAQVVVDIQQQDNPCFFADSKGEHRPFRNFEENAFRSFDCPRGSTAIEKGATGFPGMERYRHGVGLNEERRHQLKYAFSDMDAGPVLSFDIDESDHYGWSDEWPQLEEGVREKDKAALELFVSMVQSRREVRGDQ</sequence>
<proteinExistence type="predicted"/>
<gene>
    <name evidence="2" type="ORF">FZEAL_6769</name>
</gene>
<reference evidence="2" key="2">
    <citation type="submission" date="2020-05" db="EMBL/GenBank/DDBJ databases">
        <authorList>
            <person name="Kim H.-S."/>
            <person name="Proctor R.H."/>
            <person name="Brown D.W."/>
        </authorList>
    </citation>
    <scope>NUCLEOTIDE SEQUENCE</scope>
    <source>
        <strain evidence="2">NRRL 22465</strain>
    </source>
</reference>
<reference evidence="2" key="1">
    <citation type="journal article" date="2020" name="BMC Genomics">
        <title>Correction to: Identification and distribution of gene clusters required for synthesis of sphingolipid metabolism inhibitors in diverse species of the filamentous fungus Fusarium.</title>
        <authorList>
            <person name="Kim H.S."/>
            <person name="Lohmar J.M."/>
            <person name="Busman M."/>
            <person name="Brown D.W."/>
            <person name="Naumann T.A."/>
            <person name="Divon H.H."/>
            <person name="Lysoe E."/>
            <person name="Uhlig S."/>
            <person name="Proctor R.H."/>
        </authorList>
    </citation>
    <scope>NUCLEOTIDE SEQUENCE</scope>
    <source>
        <strain evidence="2">NRRL 22465</strain>
    </source>
</reference>
<dbReference type="OrthoDB" id="3140657at2759"/>
<evidence type="ECO:0000313" key="2">
    <source>
        <dbReference type="EMBL" id="KAF4976591.1"/>
    </source>
</evidence>
<evidence type="ECO:0000313" key="3">
    <source>
        <dbReference type="Proteomes" id="UP000635477"/>
    </source>
</evidence>
<keyword evidence="3" id="KW-1185">Reference proteome</keyword>
<dbReference type="PANTHER" id="PTHR42057:SF2">
    <property type="entry name" value="F-BOX DOMAIN PROTEIN (AFU_ORTHOLOGUE AFUA_4G00200)-RELATED"/>
    <property type="match status" value="1"/>
</dbReference>
<accession>A0A8H4XJA4</accession>
<dbReference type="Proteomes" id="UP000635477">
    <property type="component" value="Unassembled WGS sequence"/>
</dbReference>
<feature type="domain" description="F-box" evidence="1">
    <location>
        <begin position="6"/>
        <end position="51"/>
    </location>
</feature>
<protein>
    <recommendedName>
        <fullName evidence="1">F-box domain-containing protein</fullName>
    </recommendedName>
</protein>
<evidence type="ECO:0000259" key="1">
    <source>
        <dbReference type="PROSITE" id="PS50181"/>
    </source>
</evidence>
<dbReference type="InterPro" id="IPR001810">
    <property type="entry name" value="F-box_dom"/>
</dbReference>
<organism evidence="2 3">
    <name type="scientific">Fusarium zealandicum</name>
    <dbReference type="NCBI Taxonomy" id="1053134"/>
    <lineage>
        <taxon>Eukaryota</taxon>
        <taxon>Fungi</taxon>
        <taxon>Dikarya</taxon>
        <taxon>Ascomycota</taxon>
        <taxon>Pezizomycotina</taxon>
        <taxon>Sordariomycetes</taxon>
        <taxon>Hypocreomycetidae</taxon>
        <taxon>Hypocreales</taxon>
        <taxon>Nectriaceae</taxon>
        <taxon>Fusarium</taxon>
        <taxon>Fusarium staphyleae species complex</taxon>
    </lineage>
</organism>
<dbReference type="AlphaFoldDB" id="A0A8H4XJA4"/>
<dbReference type="PANTHER" id="PTHR42057">
    <property type="entry name" value="F-BOX DOMAIN PROTEIN (AFU_ORTHOLOGUE AFUA_4G00200)"/>
    <property type="match status" value="1"/>
</dbReference>
<dbReference type="EMBL" id="JABEYC010000517">
    <property type="protein sequence ID" value="KAF4976591.1"/>
    <property type="molecule type" value="Genomic_DNA"/>
</dbReference>
<dbReference type="PROSITE" id="PS50181">
    <property type="entry name" value="FBOX"/>
    <property type="match status" value="1"/>
</dbReference>
<comment type="caution">
    <text evidence="2">The sequence shown here is derived from an EMBL/GenBank/DDBJ whole genome shotgun (WGS) entry which is preliminary data.</text>
</comment>